<dbReference type="EMBL" id="GL629765">
    <property type="protein sequence ID" value="EFX04112.1"/>
    <property type="molecule type" value="Genomic_DNA"/>
</dbReference>
<dbReference type="STRING" id="655863.F0XF80"/>
<evidence type="ECO:0000256" key="1">
    <source>
        <dbReference type="ARBA" id="ARBA00023002"/>
    </source>
</evidence>
<organism evidence="5">
    <name type="scientific">Grosmannia clavigera (strain kw1407 / UAMH 11150)</name>
    <name type="common">Blue stain fungus</name>
    <name type="synonym">Graphiocladiella clavigera</name>
    <dbReference type="NCBI Taxonomy" id="655863"/>
    <lineage>
        <taxon>Eukaryota</taxon>
        <taxon>Fungi</taxon>
        <taxon>Dikarya</taxon>
        <taxon>Ascomycota</taxon>
        <taxon>Pezizomycotina</taxon>
        <taxon>Sordariomycetes</taxon>
        <taxon>Sordariomycetidae</taxon>
        <taxon>Ophiostomatales</taxon>
        <taxon>Ophiostomataceae</taxon>
        <taxon>Leptographium</taxon>
    </lineage>
</organism>
<sequence length="376" mass="40871">MVSQAPNRGSGPGLAGDVLLIFMPTPDAGYSWPDAGWIAATEARYPGLQVRWLPQKDPATGKPRTPEELPAEVWEGVTLLCSSWAPPARLIPHVRFIQAPSAGADRWLLHEAYKDPRVTLCTGNGTHATQIAEWVIGVWLMWRHRFLAFAEHMKTGSGFEKQDAHDVLESTGSRVGILGYGAIGRQVARLCTGLGMEVYAYTRTERATAEARRDESFRVPNTGDPAGELPARWFHGSDAAALNGFLAQDLDLLVVAAPLTAVTTGLLNTEQFAVLGHRPASTYVVNVARGPVVDTAALMTALESGQIAGAALDVTDPEPLPADHALWKAPNVFITPHVSWQSQKRWGRALEMLELNLQRMAAGEPLVNVVNKEHNY</sequence>
<dbReference type="PROSITE" id="PS00065">
    <property type="entry name" value="D_2_HYDROXYACID_DH_1"/>
    <property type="match status" value="1"/>
</dbReference>
<keyword evidence="1" id="KW-0560">Oxidoreductase</keyword>
<dbReference type="Gene3D" id="3.40.50.720">
    <property type="entry name" value="NAD(P)-binding Rossmann-like Domain"/>
    <property type="match status" value="2"/>
</dbReference>
<dbReference type="GO" id="GO:0051287">
    <property type="term" value="F:NAD binding"/>
    <property type="evidence" value="ECO:0007669"/>
    <property type="project" value="InterPro"/>
</dbReference>
<dbReference type="HOGENOM" id="CLU_019796_1_0_1"/>
<dbReference type="Proteomes" id="UP000007796">
    <property type="component" value="Unassembled WGS sequence"/>
</dbReference>
<feature type="domain" description="D-isomer specific 2-hydroxyacid dehydrogenase NAD-binding" evidence="3">
    <location>
        <begin position="247"/>
        <end position="339"/>
    </location>
</feature>
<evidence type="ECO:0000313" key="5">
    <source>
        <dbReference type="Proteomes" id="UP000007796"/>
    </source>
</evidence>
<dbReference type="PANTHER" id="PTHR43333:SF1">
    <property type="entry name" value="D-ISOMER SPECIFIC 2-HYDROXYACID DEHYDROGENASE NAD-BINDING DOMAIN-CONTAINING PROTEIN"/>
    <property type="match status" value="1"/>
</dbReference>
<gene>
    <name evidence="4" type="ORF">CMQ_1040</name>
</gene>
<dbReference type="CDD" id="cd12163">
    <property type="entry name" value="2-Hacid_dh_5"/>
    <property type="match status" value="1"/>
</dbReference>
<name>F0XF80_GROCL</name>
<feature type="domain" description="D-isomer specific 2-hydroxyacid dehydrogenase NAD-binding" evidence="3">
    <location>
        <begin position="140"/>
        <end position="211"/>
    </location>
</feature>
<evidence type="ECO:0000259" key="3">
    <source>
        <dbReference type="Pfam" id="PF02826"/>
    </source>
</evidence>
<dbReference type="RefSeq" id="XP_014173594.1">
    <property type="nucleotide sequence ID" value="XM_014318119.1"/>
</dbReference>
<dbReference type="PANTHER" id="PTHR43333">
    <property type="entry name" value="2-HACID_DH_C DOMAIN-CONTAINING PROTEIN"/>
    <property type="match status" value="1"/>
</dbReference>
<dbReference type="InParanoid" id="F0XF80"/>
<dbReference type="SUPFAM" id="SSF51735">
    <property type="entry name" value="NAD(P)-binding Rossmann-fold domains"/>
    <property type="match status" value="1"/>
</dbReference>
<evidence type="ECO:0000313" key="4">
    <source>
        <dbReference type="EMBL" id="EFX04112.1"/>
    </source>
</evidence>
<dbReference type="InterPro" id="IPR036291">
    <property type="entry name" value="NAD(P)-bd_dom_sf"/>
</dbReference>
<dbReference type="AlphaFoldDB" id="F0XF80"/>
<keyword evidence="5" id="KW-1185">Reference proteome</keyword>
<accession>F0XF80</accession>
<dbReference type="eggNOG" id="KOG0069">
    <property type="taxonomic scope" value="Eukaryota"/>
</dbReference>
<dbReference type="Pfam" id="PF02826">
    <property type="entry name" value="2-Hacid_dh_C"/>
    <property type="match status" value="2"/>
</dbReference>
<dbReference type="InterPro" id="IPR006140">
    <property type="entry name" value="D-isomer_DH_NAD-bd"/>
</dbReference>
<dbReference type="GeneID" id="25973875"/>
<evidence type="ECO:0000256" key="2">
    <source>
        <dbReference type="ARBA" id="ARBA00023027"/>
    </source>
</evidence>
<reference evidence="4 5" key="1">
    <citation type="journal article" date="2011" name="Proc. Natl. Acad. Sci. U.S.A.">
        <title>Genome and transcriptome analyses of the mountain pine beetle-fungal symbiont Grosmannia clavigera, a lodgepole pine pathogen.</title>
        <authorList>
            <person name="DiGuistini S."/>
            <person name="Wang Y."/>
            <person name="Liao N.Y."/>
            <person name="Taylor G."/>
            <person name="Tanguay P."/>
            <person name="Feau N."/>
            <person name="Henrissat B."/>
            <person name="Chan S.K."/>
            <person name="Hesse-Orce U."/>
            <person name="Alamouti S.M."/>
            <person name="Tsui C.K.M."/>
            <person name="Docking R.T."/>
            <person name="Levasseur A."/>
            <person name="Haridas S."/>
            <person name="Robertson G."/>
            <person name="Birol I."/>
            <person name="Holt R.A."/>
            <person name="Marra M.A."/>
            <person name="Hamelin R.C."/>
            <person name="Hirst M."/>
            <person name="Jones S.J.M."/>
            <person name="Bohlmann J."/>
            <person name="Breuil C."/>
        </authorList>
    </citation>
    <scope>NUCLEOTIDE SEQUENCE [LARGE SCALE GENOMIC DNA]</scope>
    <source>
        <strain evidence="5">kw1407 / UAMH 11150</strain>
    </source>
</reference>
<protein>
    <submittedName>
        <fullName evidence="4">2-hydroxyacid dehydrogenase</fullName>
    </submittedName>
</protein>
<proteinExistence type="predicted"/>
<dbReference type="InterPro" id="IPR029752">
    <property type="entry name" value="D-isomer_DH_CS1"/>
</dbReference>
<keyword evidence="2" id="KW-0520">NAD</keyword>
<dbReference type="OrthoDB" id="298012at2759"/>
<dbReference type="GO" id="GO:0016491">
    <property type="term" value="F:oxidoreductase activity"/>
    <property type="evidence" value="ECO:0007669"/>
    <property type="project" value="UniProtKB-KW"/>
</dbReference>